<sequence length="104" mass="11988">MIRRPFARNLWTFQPDRICIYPDSLDIWSGFFGQITAMKDVSPEIFGHINSNRESSWAGYIMSRKKVNALGLLIISMSSQKGRPRFKRKTGKKQILIADIIKAK</sequence>
<organism evidence="1 2">
    <name type="scientific">Bacillus thermozeamaize</name>
    <dbReference type="NCBI Taxonomy" id="230954"/>
    <lineage>
        <taxon>Bacteria</taxon>
        <taxon>Bacillati</taxon>
        <taxon>Bacillota</taxon>
        <taxon>Bacilli</taxon>
        <taxon>Bacillales</taxon>
        <taxon>Bacillaceae</taxon>
        <taxon>Bacillus</taxon>
    </lineage>
</organism>
<gene>
    <name evidence="1" type="ORF">BAA01_00195</name>
</gene>
<dbReference type="Proteomes" id="UP000196475">
    <property type="component" value="Unassembled WGS sequence"/>
</dbReference>
<dbReference type="EMBL" id="LZRT01000114">
    <property type="protein sequence ID" value="OUM85005.1"/>
    <property type="molecule type" value="Genomic_DNA"/>
</dbReference>
<comment type="caution">
    <text evidence="1">The sequence shown here is derived from an EMBL/GenBank/DDBJ whole genome shotgun (WGS) entry which is preliminary data.</text>
</comment>
<dbReference type="AlphaFoldDB" id="A0A1Y3PCC9"/>
<proteinExistence type="predicted"/>
<protein>
    <submittedName>
        <fullName evidence="1">Uncharacterized protein</fullName>
    </submittedName>
</protein>
<evidence type="ECO:0000313" key="2">
    <source>
        <dbReference type="Proteomes" id="UP000196475"/>
    </source>
</evidence>
<reference evidence="2" key="1">
    <citation type="submission" date="2016-06" db="EMBL/GenBank/DDBJ databases">
        <authorList>
            <person name="Nascimento L."/>
            <person name="Pereira R.V."/>
            <person name="Martins L.F."/>
            <person name="Quaggio R.B."/>
            <person name="Silva A.M."/>
            <person name="Setubal J.C."/>
        </authorList>
    </citation>
    <scope>NUCLEOTIDE SEQUENCE [LARGE SCALE GENOMIC DNA]</scope>
</reference>
<evidence type="ECO:0000313" key="1">
    <source>
        <dbReference type="EMBL" id="OUM85005.1"/>
    </source>
</evidence>
<accession>A0A1Y3PCC9</accession>
<name>A0A1Y3PCC9_9BACI</name>